<sequence length="347" mass="35808">MLTGVGGVIDLGSSPEKQRDGALLIQKPVPVCVSRKSVCHWVWFVNEGKCMLVSGRVCGRGAVPWPAGNLPISGDECVWSGDMPPPTIPLGDDPKGKACLSPGGSSAVAGPLEARSMTSIKGSLISEFTEGTVTSRATVPAVSHSPHPPTPSTKGAFVAPGWTCASAALLGRCSGGPGGLCKNGGACARKRKPTQFLKGDVTKCHRPTYLGRWTETQPSRPLGKVCTSCHIHVENRPFMQDTGPRGRGTSDALCQGGQVSVFTACVQGFAGGRRGGVQGLSPGGSAPRLRPPGWCAHRDLGSVGDRGTGRTSDGLGVAGLALPEVRGWSQFRPPKGPRSGLHPTPAS</sequence>
<evidence type="ECO:0000313" key="3">
    <source>
        <dbReference type="Proteomes" id="UP000664940"/>
    </source>
</evidence>
<accession>A0A833ZU32</accession>
<dbReference type="Proteomes" id="UP000664940">
    <property type="component" value="Unassembled WGS sequence"/>
</dbReference>
<reference evidence="2 3" key="1">
    <citation type="journal article" date="2020" name="Nature">
        <title>Six reference-quality genomes reveal evolution of bat adaptations.</title>
        <authorList>
            <person name="Jebb D."/>
            <person name="Huang Z."/>
            <person name="Pippel M."/>
            <person name="Hughes G.M."/>
            <person name="Lavrichenko K."/>
            <person name="Devanna P."/>
            <person name="Winkler S."/>
            <person name="Jermiin L.S."/>
            <person name="Skirmuntt E.C."/>
            <person name="Katzourakis A."/>
            <person name="Burkitt-Gray L."/>
            <person name="Ray D.A."/>
            <person name="Sullivan K.A.M."/>
            <person name="Roscito J.G."/>
            <person name="Kirilenko B.M."/>
            <person name="Davalos L.M."/>
            <person name="Corthals A.P."/>
            <person name="Power M.L."/>
            <person name="Jones G."/>
            <person name="Ransome R.D."/>
            <person name="Dechmann D.K.N."/>
            <person name="Locatelli A.G."/>
            <person name="Puechmaille S.J."/>
            <person name="Fedrigo O."/>
            <person name="Jarvis E.D."/>
            <person name="Hiller M."/>
            <person name="Vernes S.C."/>
            <person name="Myers E.W."/>
            <person name="Teeling E.C."/>
        </authorList>
    </citation>
    <scope>NUCLEOTIDE SEQUENCE [LARGE SCALE GENOMIC DNA]</scope>
    <source>
        <strain evidence="2">Bat1K_MPI-CBG_1</strain>
    </source>
</reference>
<feature type="region of interest" description="Disordered" evidence="1">
    <location>
        <begin position="326"/>
        <end position="347"/>
    </location>
</feature>
<dbReference type="EMBL" id="JABVXQ010000007">
    <property type="protein sequence ID" value="KAF6099945.1"/>
    <property type="molecule type" value="Genomic_DNA"/>
</dbReference>
<proteinExistence type="predicted"/>
<protein>
    <submittedName>
        <fullName evidence="2">Uncharacterized protein</fullName>
    </submittedName>
</protein>
<gene>
    <name evidence="2" type="ORF">HJG60_011661</name>
</gene>
<comment type="caution">
    <text evidence="2">The sequence shown here is derived from an EMBL/GenBank/DDBJ whole genome shotgun (WGS) entry which is preliminary data.</text>
</comment>
<evidence type="ECO:0000313" key="2">
    <source>
        <dbReference type="EMBL" id="KAF6099945.1"/>
    </source>
</evidence>
<evidence type="ECO:0000256" key="1">
    <source>
        <dbReference type="SAM" id="MobiDB-lite"/>
    </source>
</evidence>
<dbReference type="AlphaFoldDB" id="A0A833ZU32"/>
<organism evidence="2 3">
    <name type="scientific">Phyllostomus discolor</name>
    <name type="common">pale spear-nosed bat</name>
    <dbReference type="NCBI Taxonomy" id="89673"/>
    <lineage>
        <taxon>Eukaryota</taxon>
        <taxon>Metazoa</taxon>
        <taxon>Chordata</taxon>
        <taxon>Craniata</taxon>
        <taxon>Vertebrata</taxon>
        <taxon>Euteleostomi</taxon>
        <taxon>Mammalia</taxon>
        <taxon>Eutheria</taxon>
        <taxon>Laurasiatheria</taxon>
        <taxon>Chiroptera</taxon>
        <taxon>Yangochiroptera</taxon>
        <taxon>Phyllostomidae</taxon>
        <taxon>Phyllostominae</taxon>
        <taxon>Phyllostomus</taxon>
    </lineage>
</organism>
<name>A0A833ZU32_9CHIR</name>